<accession>A0A8E2AV11</accession>
<dbReference type="AlphaFoldDB" id="A0A8E2AV11"/>
<dbReference type="EMBL" id="KV722420">
    <property type="protein sequence ID" value="OCH89719.1"/>
    <property type="molecule type" value="Genomic_DNA"/>
</dbReference>
<sequence>MLGANNTASYIEVTGLDLRFEPDQEFGDGVEGLDLSLEVLLPASESPEGDLDLFGMEGMGFKSSDATPSDCAALVALVDDLDQGSPVISSPGEDPFLSHYPLAYLSAGANIGLSPSIASSCISTPSLSRSSSVDLPTAVSTSLIFPSEGVDTPTHATETADESEFDVELEDGNASERSIGRVTRNRANSVASVESGPSSTTRTVGQKSKREDLEGDEDVLETESEDEGYEPGDETDVEDARRAPKRRKTGSTSAPATRSGKSKENGTKPDAALKPQCRHCGEARTDIKRHEIGCKRNSDRKTKICLYCKDAVAEAIAQGKKPGHVAKKGAKGLSHRTDAFVRHWKSVHRKTIDEKTFRERHDLGG</sequence>
<reference evidence="2 3" key="1">
    <citation type="submission" date="2016-07" db="EMBL/GenBank/DDBJ databases">
        <title>Draft genome of the white-rot fungus Obba rivulosa 3A-2.</title>
        <authorList>
            <consortium name="DOE Joint Genome Institute"/>
            <person name="Miettinen O."/>
            <person name="Riley R."/>
            <person name="Acob R."/>
            <person name="Barry K."/>
            <person name="Cullen D."/>
            <person name="De Vries R."/>
            <person name="Hainaut M."/>
            <person name="Hatakka A."/>
            <person name="Henrissat B."/>
            <person name="Hilden K."/>
            <person name="Kuo R."/>
            <person name="Labutti K."/>
            <person name="Lipzen A."/>
            <person name="Makela M.R."/>
            <person name="Sandor L."/>
            <person name="Spatafora J.W."/>
            <person name="Grigoriev I.V."/>
            <person name="Hibbett D.S."/>
        </authorList>
    </citation>
    <scope>NUCLEOTIDE SEQUENCE [LARGE SCALE GENOMIC DNA]</scope>
    <source>
        <strain evidence="2 3">3A-2</strain>
    </source>
</reference>
<feature type="compositionally biased region" description="Acidic residues" evidence="1">
    <location>
        <begin position="213"/>
        <end position="237"/>
    </location>
</feature>
<dbReference type="Proteomes" id="UP000250043">
    <property type="component" value="Unassembled WGS sequence"/>
</dbReference>
<protein>
    <submittedName>
        <fullName evidence="2">Uncharacterized protein</fullName>
    </submittedName>
</protein>
<proteinExistence type="predicted"/>
<organism evidence="2 3">
    <name type="scientific">Obba rivulosa</name>
    <dbReference type="NCBI Taxonomy" id="1052685"/>
    <lineage>
        <taxon>Eukaryota</taxon>
        <taxon>Fungi</taxon>
        <taxon>Dikarya</taxon>
        <taxon>Basidiomycota</taxon>
        <taxon>Agaricomycotina</taxon>
        <taxon>Agaricomycetes</taxon>
        <taxon>Polyporales</taxon>
        <taxon>Gelatoporiaceae</taxon>
        <taxon>Obba</taxon>
    </lineage>
</organism>
<evidence type="ECO:0000313" key="3">
    <source>
        <dbReference type="Proteomes" id="UP000250043"/>
    </source>
</evidence>
<gene>
    <name evidence="2" type="ORF">OBBRIDRAFT_835558</name>
</gene>
<name>A0A8E2AV11_9APHY</name>
<evidence type="ECO:0000256" key="1">
    <source>
        <dbReference type="SAM" id="MobiDB-lite"/>
    </source>
</evidence>
<feature type="region of interest" description="Disordered" evidence="1">
    <location>
        <begin position="145"/>
        <end position="275"/>
    </location>
</feature>
<evidence type="ECO:0000313" key="2">
    <source>
        <dbReference type="EMBL" id="OCH89719.1"/>
    </source>
</evidence>
<keyword evidence="3" id="KW-1185">Reference proteome</keyword>
<feature type="compositionally biased region" description="Acidic residues" evidence="1">
    <location>
        <begin position="159"/>
        <end position="173"/>
    </location>
</feature>
<feature type="compositionally biased region" description="Polar residues" evidence="1">
    <location>
        <begin position="185"/>
        <end position="206"/>
    </location>
</feature>